<dbReference type="PANTHER" id="PTHR36513">
    <property type="entry name" value="ABC TRANSMEMBRANE TYPE-1 DOMAIN-CONTAINING PROTEIN"/>
    <property type="match status" value="1"/>
</dbReference>
<keyword evidence="2" id="KW-1185">Reference proteome</keyword>
<protein>
    <submittedName>
        <fullName evidence="1">Alpha/beta hydrolase</fullName>
    </submittedName>
</protein>
<dbReference type="InterPro" id="IPR010297">
    <property type="entry name" value="DUF900_hydrolase"/>
</dbReference>
<keyword evidence="1" id="KW-0378">Hydrolase</keyword>
<evidence type="ECO:0000313" key="1">
    <source>
        <dbReference type="EMBL" id="MBR0656769.1"/>
    </source>
</evidence>
<reference evidence="1" key="1">
    <citation type="submission" date="2020-01" db="EMBL/GenBank/DDBJ databases">
        <authorList>
            <person name="Rat A."/>
        </authorList>
    </citation>
    <scope>NUCLEOTIDE SEQUENCE</scope>
    <source>
        <strain evidence="1">LMG 28251</strain>
    </source>
</reference>
<dbReference type="Gene3D" id="3.40.50.1820">
    <property type="entry name" value="alpha/beta hydrolase"/>
    <property type="match status" value="1"/>
</dbReference>
<evidence type="ECO:0000313" key="2">
    <source>
        <dbReference type="Proteomes" id="UP001196068"/>
    </source>
</evidence>
<accession>A0AAF1K636</accession>
<proteinExistence type="predicted"/>
<reference evidence="1" key="2">
    <citation type="journal article" date="2021" name="Syst. Appl. Microbiol.">
        <title>Roseomonas hellenica sp. nov., isolated from roots of wild-growing Alkanna tinctoria.</title>
        <authorList>
            <person name="Rat A."/>
            <person name="Naranjo H.D."/>
            <person name="Lebbe L."/>
            <person name="Cnockaert M."/>
            <person name="Krigas N."/>
            <person name="Grigoriadou K."/>
            <person name="Maloupa E."/>
            <person name="Willems A."/>
        </authorList>
    </citation>
    <scope>NUCLEOTIDE SEQUENCE</scope>
    <source>
        <strain evidence="1">LMG 28251</strain>
    </source>
</reference>
<dbReference type="RefSeq" id="WP_211875634.1">
    <property type="nucleotide sequence ID" value="NZ_JAAEDH010000021.1"/>
</dbReference>
<dbReference type="PANTHER" id="PTHR36513:SF1">
    <property type="entry name" value="TRANSMEMBRANE PROTEIN"/>
    <property type="match status" value="1"/>
</dbReference>
<dbReference type="Pfam" id="PF05990">
    <property type="entry name" value="DUF900"/>
    <property type="match status" value="1"/>
</dbReference>
<name>A0AAF1K636_9PROT</name>
<dbReference type="SUPFAM" id="SSF53474">
    <property type="entry name" value="alpha/beta-Hydrolases"/>
    <property type="match status" value="1"/>
</dbReference>
<dbReference type="GO" id="GO:0016787">
    <property type="term" value="F:hydrolase activity"/>
    <property type="evidence" value="ECO:0007669"/>
    <property type="project" value="UniProtKB-KW"/>
</dbReference>
<dbReference type="Proteomes" id="UP001196068">
    <property type="component" value="Unassembled WGS sequence"/>
</dbReference>
<dbReference type="InterPro" id="IPR029058">
    <property type="entry name" value="AB_hydrolase_fold"/>
</dbReference>
<sequence length="340" mass="37529">MALTKIYFATNRAAIGDPATSFDNAPSAFDGRAVRFGTATIDPADEAAPPVLDVAPERLTPLTPDGSMRFGSKEILRAMQTATDDPSREILFYIHGFRTEMEGAIRTAARLSNALDCTVFLISWPSAGDVTGYLADRGTVDVSGEAIGRVFSIFLRYLADRDEAEKCDRRINLLAHSMGNYALRQALQWVLRYRHLLPGGPANLPSIIDHVFLCAADEDDDALELPEKLKPLAALARDITVYHSPLDLALQVSNRVKLNPSRLGTRGPQNMRATPDNVFAIDVSPVLRDDGDLVDHGFFEKSRDVADDMRRVMADGSPYKIPYRVAVPDARRFLLKKRKA</sequence>
<dbReference type="EMBL" id="JAAEDH010000021">
    <property type="protein sequence ID" value="MBR0656769.1"/>
    <property type="molecule type" value="Genomic_DNA"/>
</dbReference>
<gene>
    <name evidence="1" type="ORF">GXW79_16940</name>
</gene>
<comment type="caution">
    <text evidence="1">The sequence shown here is derived from an EMBL/GenBank/DDBJ whole genome shotgun (WGS) entry which is preliminary data.</text>
</comment>
<dbReference type="AlphaFoldDB" id="A0AAF1K636"/>
<organism evidence="1 2">
    <name type="scientific">Plastoroseomonas arctica</name>
    <dbReference type="NCBI Taxonomy" id="1509237"/>
    <lineage>
        <taxon>Bacteria</taxon>
        <taxon>Pseudomonadati</taxon>
        <taxon>Pseudomonadota</taxon>
        <taxon>Alphaproteobacteria</taxon>
        <taxon>Acetobacterales</taxon>
        <taxon>Acetobacteraceae</taxon>
        <taxon>Plastoroseomonas</taxon>
    </lineage>
</organism>